<dbReference type="Proteomes" id="UP001189429">
    <property type="component" value="Unassembled WGS sequence"/>
</dbReference>
<feature type="non-terminal residue" evidence="2">
    <location>
        <position position="1"/>
    </location>
</feature>
<keyword evidence="3" id="KW-1185">Reference proteome</keyword>
<feature type="compositionally biased region" description="Low complexity" evidence="1">
    <location>
        <begin position="416"/>
        <end position="426"/>
    </location>
</feature>
<gene>
    <name evidence="2" type="ORF">PCOR1329_LOCUS65776</name>
</gene>
<comment type="caution">
    <text evidence="2">The sequence shown here is derived from an EMBL/GenBank/DDBJ whole genome shotgun (WGS) entry which is preliminary data.</text>
</comment>
<evidence type="ECO:0000313" key="2">
    <source>
        <dbReference type="EMBL" id="CAK0883592.1"/>
    </source>
</evidence>
<sequence>KPVCSRMSSFRQGSPGAGQESDAEAALLLDAPVWQESQARTASATESGGPRLRRAAAAVVLASAGAAAAAMLCAALLRGSGPSRGSSAAESLQERFGLRLSEDAVGSQLFNCLEDLETWEDAWPEPKRAFCCETRWIGCSDGDAPLRAAAAVDAVREFSSVRKPRSGAAAGADGAEEVPGRPLPEACRTALEGEPCYLEVRWAMRTGIHRHPTWYVGLSERSSFEDFQEFIYSARRDAPCRRPCARAATVAPVAAPKPGHGNRTASTSPHADEAAGSGELLHGELGVPTTAAPTKTVLTATTLQAAEESPADCHTAVDGEPCYSHVVWAMRVGIGKNPEWYDGLNGQSSMEEFQTHIHWNNPELDCDIPCASTVTASGNTSSTGEPLPVSTSAHALRSSTGRAPRRHGSSNDTRNTSSTGTATTVTTATSTITTTITTTEACETAAAGSECYQNVLWAAQVGTCQHPDWYPELTRKSSFEAFQKHLYLTDKAASGAACQMPCVGETAVPPKPGPTIFCFAVANEDYEMDIMRFQHDRCAGIFDCTETAIISQFPDAGGLPVMQIDWMDVGVSQDGFAANTEVFLQAWSSVRGDGRFANFDWTVKADPDCVLVPDRLRWRLGSFGVGNFYVANCDRGGQAPPMMYGAVEAISNEAVQA</sequence>
<feature type="non-terminal residue" evidence="2">
    <location>
        <position position="657"/>
    </location>
</feature>
<protein>
    <submittedName>
        <fullName evidence="2">Uncharacterized protein</fullName>
    </submittedName>
</protein>
<feature type="region of interest" description="Disordered" evidence="1">
    <location>
        <begin position="377"/>
        <end position="426"/>
    </location>
</feature>
<feature type="compositionally biased region" description="Polar residues" evidence="1">
    <location>
        <begin position="1"/>
        <end position="12"/>
    </location>
</feature>
<feature type="compositionally biased region" description="Polar residues" evidence="1">
    <location>
        <begin position="377"/>
        <end position="401"/>
    </location>
</feature>
<evidence type="ECO:0000256" key="1">
    <source>
        <dbReference type="SAM" id="MobiDB-lite"/>
    </source>
</evidence>
<accession>A0ABN9WBD9</accession>
<proteinExistence type="predicted"/>
<feature type="region of interest" description="Disordered" evidence="1">
    <location>
        <begin position="255"/>
        <end position="275"/>
    </location>
</feature>
<feature type="region of interest" description="Disordered" evidence="1">
    <location>
        <begin position="1"/>
        <end position="22"/>
    </location>
</feature>
<reference evidence="2" key="1">
    <citation type="submission" date="2023-10" db="EMBL/GenBank/DDBJ databases">
        <authorList>
            <person name="Chen Y."/>
            <person name="Shah S."/>
            <person name="Dougan E. K."/>
            <person name="Thang M."/>
            <person name="Chan C."/>
        </authorList>
    </citation>
    <scope>NUCLEOTIDE SEQUENCE [LARGE SCALE GENOMIC DNA]</scope>
</reference>
<dbReference type="EMBL" id="CAUYUJ010018436">
    <property type="protein sequence ID" value="CAK0883592.1"/>
    <property type="molecule type" value="Genomic_DNA"/>
</dbReference>
<evidence type="ECO:0000313" key="3">
    <source>
        <dbReference type="Proteomes" id="UP001189429"/>
    </source>
</evidence>
<organism evidence="2 3">
    <name type="scientific">Prorocentrum cordatum</name>
    <dbReference type="NCBI Taxonomy" id="2364126"/>
    <lineage>
        <taxon>Eukaryota</taxon>
        <taxon>Sar</taxon>
        <taxon>Alveolata</taxon>
        <taxon>Dinophyceae</taxon>
        <taxon>Prorocentrales</taxon>
        <taxon>Prorocentraceae</taxon>
        <taxon>Prorocentrum</taxon>
    </lineage>
</organism>
<name>A0ABN9WBD9_9DINO</name>